<evidence type="ECO:0000313" key="3">
    <source>
        <dbReference type="Proteomes" id="UP000236754"/>
    </source>
</evidence>
<evidence type="ECO:0008006" key="4">
    <source>
        <dbReference type="Google" id="ProtNLM"/>
    </source>
</evidence>
<evidence type="ECO:0000313" key="2">
    <source>
        <dbReference type="EMBL" id="SEG83670.1"/>
    </source>
</evidence>
<gene>
    <name evidence="2" type="ORF">SAMN05216223_114126</name>
</gene>
<protein>
    <recommendedName>
        <fullName evidence="4">Extensin</fullName>
    </recommendedName>
</protein>
<keyword evidence="3" id="KW-1185">Reference proteome</keyword>
<organism evidence="2 3">
    <name type="scientific">Actinacidiphila yanglinensis</name>
    <dbReference type="NCBI Taxonomy" id="310779"/>
    <lineage>
        <taxon>Bacteria</taxon>
        <taxon>Bacillati</taxon>
        <taxon>Actinomycetota</taxon>
        <taxon>Actinomycetes</taxon>
        <taxon>Kitasatosporales</taxon>
        <taxon>Streptomycetaceae</taxon>
        <taxon>Actinacidiphila</taxon>
    </lineage>
</organism>
<proteinExistence type="predicted"/>
<feature type="compositionally biased region" description="Pro residues" evidence="1">
    <location>
        <begin position="67"/>
        <end position="78"/>
    </location>
</feature>
<dbReference type="EMBL" id="FNVU01000014">
    <property type="protein sequence ID" value="SEG83670.1"/>
    <property type="molecule type" value="Genomic_DNA"/>
</dbReference>
<name>A0A1H6DEJ2_9ACTN</name>
<dbReference type="AlphaFoldDB" id="A0A1H6DEJ2"/>
<feature type="region of interest" description="Disordered" evidence="1">
    <location>
        <begin position="1"/>
        <end position="102"/>
    </location>
</feature>
<evidence type="ECO:0000256" key="1">
    <source>
        <dbReference type="SAM" id="MobiDB-lite"/>
    </source>
</evidence>
<sequence length="137" mass="14577">MPLMPVRTASAAELPVQRAPSTPSLGSKLMKHVTPQRPAEPRFTSVTVGRDGAAAGHGRSGGGRAAAPPPANDAPPPYSLHDPRSGPPAGGAFDARTLSDGQVDELTHRLIGPLTRLLRTELRLDRERIGRLRDSRR</sequence>
<accession>A0A1H6DEJ2</accession>
<dbReference type="Proteomes" id="UP000236754">
    <property type="component" value="Unassembled WGS sequence"/>
</dbReference>
<reference evidence="2 3" key="1">
    <citation type="submission" date="2016-10" db="EMBL/GenBank/DDBJ databases">
        <authorList>
            <person name="de Groot N.N."/>
        </authorList>
    </citation>
    <scope>NUCLEOTIDE SEQUENCE [LARGE SCALE GENOMIC DNA]</scope>
    <source>
        <strain evidence="2 3">CGMCC 4.2023</strain>
    </source>
</reference>